<reference evidence="17 18" key="1">
    <citation type="journal article" date="2011" name="Int. J. Syst. Evol. Microbiol.">
        <title>Hymenobacter yonginensis sp. nov., isolated from a mesotrophic artificial lake.</title>
        <authorList>
            <person name="Joung Y."/>
            <person name="Cho S.H."/>
            <person name="Kim H."/>
            <person name="Kim S.B."/>
            <person name="Joh K."/>
        </authorList>
    </citation>
    <scope>NUCLEOTIDE SEQUENCE [LARGE SCALE GENOMIC DNA]</scope>
    <source>
        <strain evidence="17 18">KCTC 22745</strain>
    </source>
</reference>
<dbReference type="PANTHER" id="PTHR12428:SF65">
    <property type="entry name" value="CYTOCHROME C OXIDASE ASSEMBLY PROTEIN COX18, MITOCHONDRIAL"/>
    <property type="match status" value="1"/>
</dbReference>
<comment type="function">
    <text evidence="13">Required for the insertion and/or proper folding and/or complex formation of integral membrane proteins into the membrane. Involved in integration of membrane proteins that insert both dependently and independently of the Sec translocase complex, as well as at least some lipoproteins. Aids folding of multispanning membrane proteins.</text>
</comment>
<dbReference type="CDD" id="cd19961">
    <property type="entry name" value="EcYidC-like_peri"/>
    <property type="match status" value="1"/>
</dbReference>
<feature type="transmembrane region" description="Helical" evidence="13">
    <location>
        <begin position="420"/>
        <end position="446"/>
    </location>
</feature>
<evidence type="ECO:0000256" key="5">
    <source>
        <dbReference type="ARBA" id="ARBA00022475"/>
    </source>
</evidence>
<dbReference type="Pfam" id="PF02096">
    <property type="entry name" value="60KD_IMP"/>
    <property type="match status" value="1"/>
</dbReference>
<feature type="transmembrane region" description="Helical" evidence="13">
    <location>
        <begin position="6"/>
        <end position="23"/>
    </location>
</feature>
<evidence type="ECO:0000259" key="16">
    <source>
        <dbReference type="Pfam" id="PF14849"/>
    </source>
</evidence>
<comment type="subunit">
    <text evidence="13">Interacts with the Sec translocase complex via SecD. Specifically interacts with transmembrane segments of nascent integral membrane proteins during membrane integration.</text>
</comment>
<evidence type="ECO:0000256" key="13">
    <source>
        <dbReference type="HAMAP-Rule" id="MF_01810"/>
    </source>
</evidence>
<dbReference type="PRINTS" id="PR00701">
    <property type="entry name" value="60KDINNERMP"/>
</dbReference>
<dbReference type="InterPro" id="IPR028053">
    <property type="entry name" value="Membr_insert_YidC_N"/>
</dbReference>
<feature type="region of interest" description="Disordered" evidence="14">
    <location>
        <begin position="576"/>
        <end position="631"/>
    </location>
</feature>
<dbReference type="NCBIfam" id="NF002356">
    <property type="entry name" value="PRK01318.2-3"/>
    <property type="match status" value="1"/>
</dbReference>
<evidence type="ECO:0000259" key="15">
    <source>
        <dbReference type="Pfam" id="PF02096"/>
    </source>
</evidence>
<dbReference type="InterPro" id="IPR019998">
    <property type="entry name" value="Membr_insert_YidC"/>
</dbReference>
<dbReference type="NCBIfam" id="TIGR03593">
    <property type="entry name" value="yidC_nterm"/>
    <property type="match status" value="1"/>
</dbReference>
<dbReference type="PANTHER" id="PTHR12428">
    <property type="entry name" value="OXA1"/>
    <property type="match status" value="1"/>
</dbReference>
<keyword evidence="5 13" id="KW-1003">Cell membrane</keyword>
<evidence type="ECO:0000256" key="6">
    <source>
        <dbReference type="ARBA" id="ARBA00022692"/>
    </source>
</evidence>
<dbReference type="Pfam" id="PF14849">
    <property type="entry name" value="YidC_periplas"/>
    <property type="match status" value="1"/>
</dbReference>
<dbReference type="EMBL" id="CP115396">
    <property type="protein sequence ID" value="WBO83035.1"/>
    <property type="molecule type" value="Genomic_DNA"/>
</dbReference>
<keyword evidence="7 13" id="KW-0653">Protein transport</keyword>
<keyword evidence="9 13" id="KW-0472">Membrane</keyword>
<evidence type="ECO:0000256" key="4">
    <source>
        <dbReference type="ARBA" id="ARBA00022448"/>
    </source>
</evidence>
<keyword evidence="18" id="KW-1185">Reference proteome</keyword>
<evidence type="ECO:0000256" key="11">
    <source>
        <dbReference type="ARBA" id="ARBA00033245"/>
    </source>
</evidence>
<dbReference type="InterPro" id="IPR038221">
    <property type="entry name" value="YidC_periplasmic_sf"/>
</dbReference>
<name>A0ABY7PKG4_9BACT</name>
<organism evidence="17 18">
    <name type="scientific">Hymenobacter yonginensis</name>
    <dbReference type="NCBI Taxonomy" id="748197"/>
    <lineage>
        <taxon>Bacteria</taxon>
        <taxon>Pseudomonadati</taxon>
        <taxon>Bacteroidota</taxon>
        <taxon>Cytophagia</taxon>
        <taxon>Cytophagales</taxon>
        <taxon>Hymenobacteraceae</taxon>
        <taxon>Hymenobacter</taxon>
    </lineage>
</organism>
<evidence type="ECO:0000256" key="10">
    <source>
        <dbReference type="ARBA" id="ARBA00023186"/>
    </source>
</evidence>
<evidence type="ECO:0000256" key="8">
    <source>
        <dbReference type="ARBA" id="ARBA00022989"/>
    </source>
</evidence>
<evidence type="ECO:0000256" key="1">
    <source>
        <dbReference type="ARBA" id="ARBA00004429"/>
    </source>
</evidence>
<gene>
    <name evidence="13 17" type="primary">yidC</name>
    <name evidence="17" type="ORF">O9Z63_11655</name>
</gene>
<comment type="similarity">
    <text evidence="2 13">Belongs to the OXA1/ALB3/YidC family. Type 1 subfamily.</text>
</comment>
<accession>A0ABY7PKG4</accession>
<dbReference type="InterPro" id="IPR001708">
    <property type="entry name" value="YidC/ALB3/OXA1/COX18"/>
</dbReference>
<dbReference type="RefSeq" id="WP_270125396.1">
    <property type="nucleotide sequence ID" value="NZ_CP115396.1"/>
</dbReference>
<evidence type="ECO:0000256" key="7">
    <source>
        <dbReference type="ARBA" id="ARBA00022927"/>
    </source>
</evidence>
<evidence type="ECO:0000256" key="2">
    <source>
        <dbReference type="ARBA" id="ARBA00010527"/>
    </source>
</evidence>
<sequence length="631" mass="70028">MDRNSATGLFLIAALLLVYLYFFKPEAPKETPADKPTTAAAARPGTPAAAVAAPLDSAAAARTLGAFAGAAMGTAQQTQLQNGNLTVTFSSKGGRVEAVRLNKYKTFFGKPLDLLDAQSAQIDTKFRTTTGQTVRLSDLYFQPTAAQPFAEGDKKGQRLSFVASAAGGQIEQVYTLLDNSYEMAYDLRFTGLQQVMSQEPLTYTFVDRVRQTEQDIKQNRNHTTINHYLVDDEHGALTEASEKPEELDIAEPLKWAAHKHDFFVAGIIAQDKFSNGKFNATVDLADTTFIKTLSTTLSIPAADVQQDKASFRYYFGPNSLPILQDVTPGFDRNVYLGWGLFRWVNQFVILPVFHTLEKFISSYGIIIALLVILIKLVTWPLTYKSYVSQAKMKVLKPEIDAIKEKAGDDQMKVQQETMKLYSSFGVSPLGGCVPQLLTLPILFAMFQFFPNAIELRQEHFLWAKDLSTYDDLIKLPFMVPFLGNHISLFTVLMTLSTLLMTWQSNQMNPAAMQGPMKFYSYLMPVVFMFVLNSFASGLTWYYLVSNLATLGQQALTRSFVDDTKIRAQLEANKVKNKDKKPSGFGARLQDAMRAAQERDTATNRSASSDSDADAGTSATVVPKPKKPTRRS</sequence>
<dbReference type="InterPro" id="IPR047196">
    <property type="entry name" value="YidC_ALB_C"/>
</dbReference>
<evidence type="ECO:0000256" key="14">
    <source>
        <dbReference type="SAM" id="MobiDB-lite"/>
    </source>
</evidence>
<evidence type="ECO:0000313" key="17">
    <source>
        <dbReference type="EMBL" id="WBO83035.1"/>
    </source>
</evidence>
<feature type="compositionally biased region" description="Low complexity" evidence="14">
    <location>
        <begin position="602"/>
        <end position="619"/>
    </location>
</feature>
<feature type="transmembrane region" description="Helical" evidence="13">
    <location>
        <begin position="360"/>
        <end position="383"/>
    </location>
</feature>
<dbReference type="CDD" id="cd20070">
    <property type="entry name" value="5TM_YidC_Alb3"/>
    <property type="match status" value="1"/>
</dbReference>
<keyword evidence="8 13" id="KW-1133">Transmembrane helix</keyword>
<keyword evidence="10 13" id="KW-0143">Chaperone</keyword>
<comment type="subcellular location">
    <subcellularLocation>
        <location evidence="1">Cell inner membrane</location>
        <topology evidence="1">Multi-pass membrane protein</topology>
    </subcellularLocation>
    <subcellularLocation>
        <location evidence="13">Cell membrane</location>
        <topology evidence="13">Multi-pass membrane protein</topology>
    </subcellularLocation>
</comment>
<evidence type="ECO:0000256" key="3">
    <source>
        <dbReference type="ARBA" id="ARBA00015325"/>
    </source>
</evidence>
<feature type="transmembrane region" description="Helical" evidence="13">
    <location>
        <begin position="521"/>
        <end position="543"/>
    </location>
</feature>
<protein>
    <recommendedName>
        <fullName evidence="3 13">Membrane protein insertase YidC</fullName>
    </recommendedName>
    <alternativeName>
        <fullName evidence="12 13">Foldase YidC</fullName>
    </alternativeName>
    <alternativeName>
        <fullName evidence="11 13">Membrane integrase YidC</fullName>
    </alternativeName>
    <alternativeName>
        <fullName evidence="13">Membrane protein YidC</fullName>
    </alternativeName>
</protein>
<evidence type="ECO:0000256" key="9">
    <source>
        <dbReference type="ARBA" id="ARBA00023136"/>
    </source>
</evidence>
<dbReference type="HAMAP" id="MF_01810">
    <property type="entry name" value="YidC_type1"/>
    <property type="match status" value="1"/>
</dbReference>
<dbReference type="Proteomes" id="UP001211872">
    <property type="component" value="Chromosome"/>
</dbReference>
<evidence type="ECO:0000313" key="18">
    <source>
        <dbReference type="Proteomes" id="UP001211872"/>
    </source>
</evidence>
<dbReference type="InterPro" id="IPR028055">
    <property type="entry name" value="YidC/Oxa/ALB_C"/>
</dbReference>
<dbReference type="NCBIfam" id="TIGR03592">
    <property type="entry name" value="yidC_oxa1_cterm"/>
    <property type="match status" value="1"/>
</dbReference>
<feature type="domain" description="Membrane insertase YidC/Oxa/ALB C-terminal" evidence="15">
    <location>
        <begin position="363"/>
        <end position="557"/>
    </location>
</feature>
<proteinExistence type="inferred from homology"/>
<evidence type="ECO:0000256" key="12">
    <source>
        <dbReference type="ARBA" id="ARBA00033342"/>
    </source>
</evidence>
<dbReference type="Gene3D" id="2.70.98.90">
    <property type="match status" value="1"/>
</dbReference>
<feature type="transmembrane region" description="Helical" evidence="13">
    <location>
        <begin position="477"/>
        <end position="500"/>
    </location>
</feature>
<keyword evidence="4 13" id="KW-0813">Transport</keyword>
<feature type="domain" description="Membrane insertase YidC N-terminal" evidence="16">
    <location>
        <begin position="79"/>
        <end position="346"/>
    </location>
</feature>
<keyword evidence="6 13" id="KW-0812">Transmembrane</keyword>